<accession>K1WP06</accession>
<keyword evidence="2" id="KW-1185">Reference proteome</keyword>
<dbReference type="HOGENOM" id="CLU_765320_0_0_1"/>
<organism evidence="1 2">
    <name type="scientific">Marssonina brunnea f. sp. multigermtubi (strain MB_m1)</name>
    <name type="common">Marssonina leaf spot fungus</name>
    <dbReference type="NCBI Taxonomy" id="1072389"/>
    <lineage>
        <taxon>Eukaryota</taxon>
        <taxon>Fungi</taxon>
        <taxon>Dikarya</taxon>
        <taxon>Ascomycota</taxon>
        <taxon>Pezizomycotina</taxon>
        <taxon>Leotiomycetes</taxon>
        <taxon>Helotiales</taxon>
        <taxon>Drepanopezizaceae</taxon>
        <taxon>Drepanopeziza</taxon>
    </lineage>
</organism>
<protein>
    <submittedName>
        <fullName evidence="1">Uncharacterized protein</fullName>
    </submittedName>
</protein>
<evidence type="ECO:0000313" key="2">
    <source>
        <dbReference type="Proteomes" id="UP000006753"/>
    </source>
</evidence>
<dbReference type="KEGG" id="mbe:MBM_02652"/>
<sequence>MVTLEMLDSDSNQVATPATVIPPPLIPATPDFMGIPVELREKIIGYIIENARVPPKEPHEWSIGDGTELLKWDFSVNALGSRCHSMESFPIIFVNKQVHLESLAVLYRLSTVVLYAEVTNDTSAFGYIPSMLGHISPSLTANVRALTVRLYNVAPPSKPGFDNKRSCDRVRLRDAEESSAKAHLQELVDFINKEFTQRSSLVIIAGIRGALPPELKILFGLLAVPDEVVVTLVELWQTNDINHYYGVGTYNHWTGDAKRHGYNRYAQSAAKSAGQQWLNDTRFPDLVQDGTMLKKPMMSDAQKAMFNWSGIAVEWARHRCWKRRAKTSCGLPSGA</sequence>
<reference evidence="1 2" key="1">
    <citation type="journal article" date="2012" name="BMC Genomics">
        <title>Sequencing the genome of Marssonina brunnea reveals fungus-poplar co-evolution.</title>
        <authorList>
            <person name="Zhu S."/>
            <person name="Cao Y.-Z."/>
            <person name="Jiang C."/>
            <person name="Tan B.-Y."/>
            <person name="Wang Z."/>
            <person name="Feng S."/>
            <person name="Zhang L."/>
            <person name="Su X.-H."/>
            <person name="Brejova B."/>
            <person name="Vinar T."/>
            <person name="Xu M."/>
            <person name="Wang M.-X."/>
            <person name="Zhang S.-G."/>
            <person name="Huang M.-R."/>
            <person name="Wu R."/>
            <person name="Zhou Y."/>
        </authorList>
    </citation>
    <scope>NUCLEOTIDE SEQUENCE [LARGE SCALE GENOMIC DNA]</scope>
    <source>
        <strain evidence="1 2">MB_m1</strain>
    </source>
</reference>
<evidence type="ECO:0000313" key="1">
    <source>
        <dbReference type="EMBL" id="EKD19415.1"/>
    </source>
</evidence>
<dbReference type="Proteomes" id="UP000006753">
    <property type="component" value="Unassembled WGS sequence"/>
</dbReference>
<gene>
    <name evidence="1" type="ORF">MBM_02652</name>
</gene>
<dbReference type="GeneID" id="18758587"/>
<dbReference type="AlphaFoldDB" id="K1WP06"/>
<proteinExistence type="predicted"/>
<dbReference type="EMBL" id="JH921431">
    <property type="protein sequence ID" value="EKD19415.1"/>
    <property type="molecule type" value="Genomic_DNA"/>
</dbReference>
<dbReference type="RefSeq" id="XP_007290541.1">
    <property type="nucleotide sequence ID" value="XM_007290479.1"/>
</dbReference>
<dbReference type="OrthoDB" id="3527769at2759"/>
<dbReference type="InParanoid" id="K1WP06"/>
<name>K1WP06_MARBU</name>